<sequence length="100" mass="11971">MKAIENVFVLENTSKKNSKGKSNKWDKCLTDYKNYFKEYKKHYENSKNGDKVSLSQYPYMRARWEVLKERIIKAHSNNCLTKKQIQKVVKINMKIVKTCF</sequence>
<accession>A0A1H2Y0X9</accession>
<organism evidence="1 2">
    <name type="scientific">Flavobacterium degerlachei</name>
    <dbReference type="NCBI Taxonomy" id="229203"/>
    <lineage>
        <taxon>Bacteria</taxon>
        <taxon>Pseudomonadati</taxon>
        <taxon>Bacteroidota</taxon>
        <taxon>Flavobacteriia</taxon>
        <taxon>Flavobacteriales</taxon>
        <taxon>Flavobacteriaceae</taxon>
        <taxon>Flavobacterium</taxon>
    </lineage>
</organism>
<gene>
    <name evidence="1" type="ORF">SAMN05444338_10665</name>
</gene>
<reference evidence="2" key="1">
    <citation type="submission" date="2016-10" db="EMBL/GenBank/DDBJ databases">
        <authorList>
            <person name="Varghese N."/>
            <person name="Submissions S."/>
        </authorList>
    </citation>
    <scope>NUCLEOTIDE SEQUENCE [LARGE SCALE GENOMIC DNA]</scope>
    <source>
        <strain evidence="2">DSM 15718</strain>
    </source>
</reference>
<evidence type="ECO:0000313" key="1">
    <source>
        <dbReference type="EMBL" id="SDW98458.1"/>
    </source>
</evidence>
<evidence type="ECO:0000313" key="2">
    <source>
        <dbReference type="Proteomes" id="UP000198569"/>
    </source>
</evidence>
<keyword evidence="2" id="KW-1185">Reference proteome</keyword>
<dbReference type="OrthoDB" id="1364893at2"/>
<name>A0A1H2Y0X9_9FLAO</name>
<dbReference type="AlphaFoldDB" id="A0A1H2Y0X9"/>
<dbReference type="Proteomes" id="UP000198569">
    <property type="component" value="Unassembled WGS sequence"/>
</dbReference>
<proteinExistence type="predicted"/>
<dbReference type="EMBL" id="FNMV01000006">
    <property type="protein sequence ID" value="SDW98458.1"/>
    <property type="molecule type" value="Genomic_DNA"/>
</dbReference>
<protein>
    <submittedName>
        <fullName evidence="1">Uncharacterized protein</fullName>
    </submittedName>
</protein>
<dbReference type="RefSeq" id="WP_091431365.1">
    <property type="nucleotide sequence ID" value="NZ_FNMV01000006.1"/>
</dbReference>